<dbReference type="SUPFAM" id="SSF53756">
    <property type="entry name" value="UDP-Glycosyltransferase/glycogen phosphorylase"/>
    <property type="match status" value="1"/>
</dbReference>
<evidence type="ECO:0000256" key="1">
    <source>
        <dbReference type="ARBA" id="ARBA00001275"/>
    </source>
</evidence>
<evidence type="ECO:0000256" key="7">
    <source>
        <dbReference type="ARBA" id="ARBA00022898"/>
    </source>
</evidence>
<dbReference type="NCBIfam" id="TIGR02094">
    <property type="entry name" value="more_P_ylases"/>
    <property type="match status" value="1"/>
</dbReference>
<dbReference type="InterPro" id="IPR052182">
    <property type="entry name" value="Glycogen/Maltodextrin_Phosph"/>
</dbReference>
<dbReference type="InParanoid" id="W0RKR3"/>
<keyword evidence="5" id="KW-0328">Glycosyltransferase</keyword>
<proteinExistence type="inferred from homology"/>
<comment type="function">
    <text evidence="9">Phosphorylase is an important allosteric enzyme in carbohydrate metabolism. Enzymes from different sources differ in their regulatory mechanisms and in their natural substrates. However, all known phosphorylases share catalytic and structural properties.</text>
</comment>
<dbReference type="EMBL" id="CP007128">
    <property type="protein sequence ID" value="AHG91346.1"/>
    <property type="molecule type" value="Genomic_DNA"/>
</dbReference>
<dbReference type="RefSeq" id="WP_025412797.1">
    <property type="nucleotide sequence ID" value="NZ_CP007128.1"/>
</dbReference>
<dbReference type="PANTHER" id="PTHR42655">
    <property type="entry name" value="GLYCOGEN PHOSPHORYLASE"/>
    <property type="match status" value="1"/>
</dbReference>
<dbReference type="InterPro" id="IPR000811">
    <property type="entry name" value="Glyco_trans_35"/>
</dbReference>
<dbReference type="GO" id="GO:0008184">
    <property type="term" value="F:glycogen phosphorylase activity"/>
    <property type="evidence" value="ECO:0007669"/>
    <property type="project" value="InterPro"/>
</dbReference>
<evidence type="ECO:0000313" key="10">
    <source>
        <dbReference type="EMBL" id="AHG91346.1"/>
    </source>
</evidence>
<dbReference type="InterPro" id="IPR035090">
    <property type="entry name" value="Pyridoxal_P_attach_site"/>
</dbReference>
<comment type="cofactor">
    <cofactor evidence="2">
        <name>pyridoxal 5'-phosphate</name>
        <dbReference type="ChEBI" id="CHEBI:597326"/>
    </cofactor>
</comment>
<dbReference type="PATRIC" id="fig|861299.3.peg.3863"/>
<dbReference type="eggNOG" id="COG0058">
    <property type="taxonomic scope" value="Bacteria"/>
</dbReference>
<keyword evidence="6" id="KW-0808">Transferase</keyword>
<gene>
    <name evidence="10" type="ORF">J421_3809</name>
</gene>
<dbReference type="KEGG" id="gba:J421_3809"/>
<evidence type="ECO:0000256" key="9">
    <source>
        <dbReference type="ARBA" id="ARBA00025174"/>
    </source>
</evidence>
<dbReference type="HOGENOM" id="CLU_015112_1_0_0"/>
<dbReference type="InterPro" id="IPR011834">
    <property type="entry name" value="Agluc_phsphrylas"/>
</dbReference>
<keyword evidence="7" id="KW-0663">Pyridoxal phosphate</keyword>
<dbReference type="Pfam" id="PF00343">
    <property type="entry name" value="Phosphorylase"/>
    <property type="match status" value="1"/>
</dbReference>
<dbReference type="Proteomes" id="UP000019151">
    <property type="component" value="Chromosome"/>
</dbReference>
<evidence type="ECO:0000256" key="6">
    <source>
        <dbReference type="ARBA" id="ARBA00022679"/>
    </source>
</evidence>
<dbReference type="PROSITE" id="PS00102">
    <property type="entry name" value="PHOSPHORYLASE"/>
    <property type="match status" value="1"/>
</dbReference>
<organism evidence="10 11">
    <name type="scientific">Gemmatirosa kalamazoonensis</name>
    <dbReference type="NCBI Taxonomy" id="861299"/>
    <lineage>
        <taxon>Bacteria</taxon>
        <taxon>Pseudomonadati</taxon>
        <taxon>Gemmatimonadota</taxon>
        <taxon>Gemmatimonadia</taxon>
        <taxon>Gemmatimonadales</taxon>
        <taxon>Gemmatimonadaceae</taxon>
        <taxon>Gemmatirosa</taxon>
    </lineage>
</organism>
<reference evidence="10 11" key="1">
    <citation type="journal article" date="2014" name="Genome Announc.">
        <title>Genome Sequence and Methylome of Soil Bacterium Gemmatirosa kalamazoonensis KBS708T, a Member of the Rarely Cultivated Gemmatimonadetes Phylum.</title>
        <authorList>
            <person name="Debruyn J.M."/>
            <person name="Radosevich M."/>
            <person name="Wommack K.E."/>
            <person name="Polson S.W."/>
            <person name="Hauser L.J."/>
            <person name="Fawaz M.N."/>
            <person name="Korlach J."/>
            <person name="Tsai Y.C."/>
        </authorList>
    </citation>
    <scope>NUCLEOTIDE SEQUENCE [LARGE SCALE GENOMIC DNA]</scope>
    <source>
        <strain evidence="10 11">KBS708</strain>
    </source>
</reference>
<evidence type="ECO:0000256" key="8">
    <source>
        <dbReference type="ARBA" id="ARBA00023277"/>
    </source>
</evidence>
<dbReference type="EC" id="2.4.1.1" evidence="4"/>
<name>W0RKR3_9BACT</name>
<evidence type="ECO:0000256" key="4">
    <source>
        <dbReference type="ARBA" id="ARBA00012591"/>
    </source>
</evidence>
<evidence type="ECO:0000256" key="5">
    <source>
        <dbReference type="ARBA" id="ARBA00022676"/>
    </source>
</evidence>
<evidence type="ECO:0000256" key="2">
    <source>
        <dbReference type="ARBA" id="ARBA00001933"/>
    </source>
</evidence>
<comment type="similarity">
    <text evidence="3">Belongs to the glycogen phosphorylase family.</text>
</comment>
<dbReference type="GO" id="GO:0030170">
    <property type="term" value="F:pyridoxal phosphate binding"/>
    <property type="evidence" value="ECO:0007669"/>
    <property type="project" value="InterPro"/>
</dbReference>
<dbReference type="STRING" id="861299.J421_3809"/>
<dbReference type="AlphaFoldDB" id="W0RKR3"/>
<sequence>MATGSIPAVAYFSMEICLEEAIPTYSGGLGVLAGDTLRSAADLGAPIVGVTLAHRKGYFRQHLDADGVQTESAWNWNPETRLPPVPHAVTVEVEGRPVRVRAWRYDIRGVSDHVVPVYLLDTDLPENSDYDRSLTDTLYGGDNRYRLCQEVVLGMGGAALLAALDHDGQYHINEGHAALLCLWLLDRRLAERGASVSEVGVDDVEAVERRCIFTTHTPVPAGHDRFPMALVREVLGERAALLDSAGLWEGEELNMTRLALRCSRFINGVALRHQEVSQEMFPEFPIGAITNGVHATTWTSAPFRDLFDRHIPQWRRDNQYLRYALTIPLDDIREAHAAAKQAMLDEVARRTGQTLDPKVFTIGFARRSTPYKRADLIFSDLDRLRSIVRHVGPVQIVFGGKAHPRDEAGKFLIRRVHEAAHALGDALRVVYVENYEMQLGHLLTSGSDVWLNNPMKPLEASGTSGMKAALNGVPSLSVLDGWWIEGCLEGTTGWAIGPDAKLPQDPSQDIPELYYQLERVVLPLYYGLPYRYAEVMRNAIAINGSFFNTQRMVSQYIQNAYAPGGSSPALLTASR</sequence>
<evidence type="ECO:0000256" key="3">
    <source>
        <dbReference type="ARBA" id="ARBA00006047"/>
    </source>
</evidence>
<dbReference type="PANTHER" id="PTHR42655:SF1">
    <property type="entry name" value="GLYCOGEN PHOSPHORYLASE"/>
    <property type="match status" value="1"/>
</dbReference>
<accession>W0RKR3</accession>
<protein>
    <recommendedName>
        <fullName evidence="4">glycogen phosphorylase</fullName>
        <ecNumber evidence="4">2.4.1.1</ecNumber>
    </recommendedName>
</protein>
<keyword evidence="8" id="KW-0119">Carbohydrate metabolism</keyword>
<keyword evidence="11" id="KW-1185">Reference proteome</keyword>
<dbReference type="GO" id="GO:0005975">
    <property type="term" value="P:carbohydrate metabolic process"/>
    <property type="evidence" value="ECO:0007669"/>
    <property type="project" value="InterPro"/>
</dbReference>
<comment type="catalytic activity">
    <reaction evidence="1">
        <text>[(1-&gt;4)-alpha-D-glucosyl](n) + phosphate = [(1-&gt;4)-alpha-D-glucosyl](n-1) + alpha-D-glucose 1-phosphate</text>
        <dbReference type="Rhea" id="RHEA:41732"/>
        <dbReference type="Rhea" id="RHEA-COMP:9584"/>
        <dbReference type="Rhea" id="RHEA-COMP:9586"/>
        <dbReference type="ChEBI" id="CHEBI:15444"/>
        <dbReference type="ChEBI" id="CHEBI:43474"/>
        <dbReference type="ChEBI" id="CHEBI:58601"/>
        <dbReference type="EC" id="2.4.1.1"/>
    </reaction>
</comment>
<dbReference type="OrthoDB" id="9760804at2"/>
<dbReference type="Gene3D" id="3.40.50.2000">
    <property type="entry name" value="Glycogen Phosphorylase B"/>
    <property type="match status" value="3"/>
</dbReference>
<dbReference type="FunCoup" id="W0RKR3">
    <property type="interactions" value="370"/>
</dbReference>
<evidence type="ECO:0000313" key="11">
    <source>
        <dbReference type="Proteomes" id="UP000019151"/>
    </source>
</evidence>